<dbReference type="RefSeq" id="WP_196817506.1">
    <property type="nucleotide sequence ID" value="NZ_CP012850.1"/>
</dbReference>
<name>A0A654LU49_9ARCH</name>
<reference evidence="2" key="1">
    <citation type="submission" date="2015-10" db="EMBL/GenBank/DDBJ databases">
        <title>Niche specialization of a soil ammonia-oxidizing archaeon, Candidatus Nitrosocosmicus oleophilus.</title>
        <authorList>
            <person name="Jung M.-Y."/>
            <person name="Rhee S.-K."/>
        </authorList>
    </citation>
    <scope>NUCLEOTIDE SEQUENCE [LARGE SCALE GENOMIC DNA]</scope>
    <source>
        <strain evidence="2">MY3</strain>
    </source>
</reference>
<gene>
    <name evidence="1" type="ORF">NMY3_00729</name>
</gene>
<sequence>MHNKLVLSGSSPLILLLLLTSVGWISSVYAQGNLNISESQIVNLEGSLAQVSNTTTKEIISSIITPWNTGNK</sequence>
<evidence type="ECO:0000313" key="2">
    <source>
        <dbReference type="Proteomes" id="UP000058925"/>
    </source>
</evidence>
<accession>A0A654LU49</accession>
<dbReference type="AlphaFoldDB" id="A0A654LU49"/>
<dbReference type="Proteomes" id="UP000058925">
    <property type="component" value="Chromosome"/>
</dbReference>
<dbReference type="EMBL" id="CP012850">
    <property type="protein sequence ID" value="ALI34938.1"/>
    <property type="molecule type" value="Genomic_DNA"/>
</dbReference>
<dbReference type="OrthoDB" id="381733at2157"/>
<keyword evidence="2" id="KW-1185">Reference proteome</keyword>
<organism evidence="1 2">
    <name type="scientific">Candidatus Nitrosocosmicus oleophilus</name>
    <dbReference type="NCBI Taxonomy" id="1353260"/>
    <lineage>
        <taxon>Archaea</taxon>
        <taxon>Nitrososphaerota</taxon>
        <taxon>Nitrososphaeria</taxon>
        <taxon>Nitrososphaerales</taxon>
        <taxon>Nitrososphaeraceae</taxon>
        <taxon>Candidatus Nitrosocosmicus</taxon>
    </lineage>
</organism>
<protein>
    <submittedName>
        <fullName evidence="1">Uncharacterized protein</fullName>
    </submittedName>
</protein>
<evidence type="ECO:0000313" key="1">
    <source>
        <dbReference type="EMBL" id="ALI34938.1"/>
    </source>
</evidence>
<dbReference type="GeneID" id="60420869"/>
<proteinExistence type="predicted"/>
<dbReference type="KEGG" id="taa:NMY3_00729"/>